<dbReference type="GO" id="GO:0003700">
    <property type="term" value="F:DNA-binding transcription factor activity"/>
    <property type="evidence" value="ECO:0007669"/>
    <property type="project" value="InterPro"/>
</dbReference>
<proteinExistence type="predicted"/>
<feature type="domain" description="HTH araC/xylS-type" evidence="4">
    <location>
        <begin position="270"/>
        <end position="370"/>
    </location>
</feature>
<accession>A0A3A9ZHZ0</accession>
<evidence type="ECO:0000313" key="6">
    <source>
        <dbReference type="Proteomes" id="UP000281726"/>
    </source>
</evidence>
<dbReference type="GO" id="GO:0043565">
    <property type="term" value="F:sequence-specific DNA binding"/>
    <property type="evidence" value="ECO:0007669"/>
    <property type="project" value="InterPro"/>
</dbReference>
<dbReference type="InterPro" id="IPR009057">
    <property type="entry name" value="Homeodomain-like_sf"/>
</dbReference>
<dbReference type="PANTHER" id="PTHR46796:SF12">
    <property type="entry name" value="HTH-TYPE DNA-BINDING TRANSCRIPTIONAL ACTIVATOR EUTR"/>
    <property type="match status" value="1"/>
</dbReference>
<dbReference type="Proteomes" id="UP000281726">
    <property type="component" value="Unassembled WGS sequence"/>
</dbReference>
<dbReference type="InterPro" id="IPR035418">
    <property type="entry name" value="AraC-bd_2"/>
</dbReference>
<dbReference type="Pfam" id="PF12833">
    <property type="entry name" value="HTH_18"/>
    <property type="match status" value="1"/>
</dbReference>
<dbReference type="PANTHER" id="PTHR46796">
    <property type="entry name" value="HTH-TYPE TRANSCRIPTIONAL ACTIVATOR RHAS-RELATED"/>
    <property type="match status" value="1"/>
</dbReference>
<evidence type="ECO:0000256" key="1">
    <source>
        <dbReference type="ARBA" id="ARBA00023015"/>
    </source>
</evidence>
<keyword evidence="2" id="KW-0238">DNA-binding</keyword>
<comment type="caution">
    <text evidence="5">The sequence shown here is derived from an EMBL/GenBank/DDBJ whole genome shotgun (WGS) entry which is preliminary data.</text>
</comment>
<keyword evidence="6" id="KW-1185">Reference proteome</keyword>
<protein>
    <submittedName>
        <fullName evidence="5">AraC family transcriptional regulator</fullName>
    </submittedName>
</protein>
<gene>
    <name evidence="5" type="ORF">D7223_13430</name>
</gene>
<dbReference type="InterPro" id="IPR050204">
    <property type="entry name" value="AraC_XylS_family_regulators"/>
</dbReference>
<dbReference type="SUPFAM" id="SSF46689">
    <property type="entry name" value="Homeodomain-like"/>
    <property type="match status" value="1"/>
</dbReference>
<dbReference type="PROSITE" id="PS00041">
    <property type="entry name" value="HTH_ARAC_FAMILY_1"/>
    <property type="match status" value="1"/>
</dbReference>
<organism evidence="5 6">
    <name type="scientific">Micromonospora endolithica</name>
    <dbReference type="NCBI Taxonomy" id="230091"/>
    <lineage>
        <taxon>Bacteria</taxon>
        <taxon>Bacillati</taxon>
        <taxon>Actinomycetota</taxon>
        <taxon>Actinomycetes</taxon>
        <taxon>Micromonosporales</taxon>
        <taxon>Micromonosporaceae</taxon>
        <taxon>Micromonospora</taxon>
    </lineage>
</organism>
<keyword evidence="1" id="KW-0805">Transcription regulation</keyword>
<dbReference type="OrthoDB" id="5464689at2"/>
<dbReference type="Pfam" id="PF14525">
    <property type="entry name" value="AraC_binding_2"/>
    <property type="match status" value="1"/>
</dbReference>
<dbReference type="EMBL" id="RBAK01000004">
    <property type="protein sequence ID" value="RKN47745.1"/>
    <property type="molecule type" value="Genomic_DNA"/>
</dbReference>
<reference evidence="5 6" key="1">
    <citation type="journal article" date="2004" name="Syst. Appl. Microbiol.">
        <title>Cryptoendolithic actinomycetes from antarctic sandstone rock samples: Micromonospora endolithica sp. nov. and two isolates related to Micromonospora coerulea Jensen 1932.</title>
        <authorList>
            <person name="Hirsch P."/>
            <person name="Mevs U."/>
            <person name="Kroppenstedt R.M."/>
            <person name="Schumann P."/>
            <person name="Stackebrandt E."/>
        </authorList>
    </citation>
    <scope>NUCLEOTIDE SEQUENCE [LARGE SCALE GENOMIC DNA]</scope>
    <source>
        <strain evidence="5 6">JCM 12677</strain>
    </source>
</reference>
<dbReference type="Gene3D" id="1.10.10.60">
    <property type="entry name" value="Homeodomain-like"/>
    <property type="match status" value="1"/>
</dbReference>
<dbReference type="SMART" id="SM00342">
    <property type="entry name" value="HTH_ARAC"/>
    <property type="match status" value="1"/>
</dbReference>
<dbReference type="AlphaFoldDB" id="A0A3A9ZHZ0"/>
<dbReference type="InterPro" id="IPR018062">
    <property type="entry name" value="HTH_AraC-typ_CS"/>
</dbReference>
<evidence type="ECO:0000259" key="4">
    <source>
        <dbReference type="PROSITE" id="PS01124"/>
    </source>
</evidence>
<keyword evidence="3" id="KW-0804">Transcription</keyword>
<dbReference type="InterPro" id="IPR018060">
    <property type="entry name" value="HTH_AraC"/>
</dbReference>
<evidence type="ECO:0000313" key="5">
    <source>
        <dbReference type="EMBL" id="RKN47745.1"/>
    </source>
</evidence>
<evidence type="ECO:0000256" key="2">
    <source>
        <dbReference type="ARBA" id="ARBA00023125"/>
    </source>
</evidence>
<dbReference type="PROSITE" id="PS01124">
    <property type="entry name" value="HTH_ARAC_FAMILY_2"/>
    <property type="match status" value="1"/>
</dbReference>
<evidence type="ECO:0000256" key="3">
    <source>
        <dbReference type="ARBA" id="ARBA00023163"/>
    </source>
</evidence>
<name>A0A3A9ZHZ0_9ACTN</name>
<sequence length="370" mass="40420">MSAARDRAGWCRPPRHPLSGRRLLRTVGHRRALGSTHRNARPPSVRREVHVDAVSIRTDDVEQARVAVAQVFCPHRLTPRAGVRDVRLRMRAHRVGGVGVVDLDYGRAVRIRPGPLETFYLVQVPRTGGTVVRHGGGTVTSTPGVASVLSPDDASDMRWSEASPHRIFYADRRAVERELARLLGRPVTGPVRFDLGMTMGTPGAQAWTRALTFLADELSQPAGASLLDHPQVAARFEQGLIGKLLLAHRHNHSDLLAEPAHHPGSGRLVRRARGLIRDHHGEALTVGDVAEALGVSVRTLQECFRRELGTTPTAYLRVCRLDAVHQALRAAGPGTSVTAVAVRHGFVHLGRFAGDYRARFGESPSATLRR</sequence>